<dbReference type="EMBL" id="CALNXK010000437">
    <property type="protein sequence ID" value="CAH3185656.1"/>
    <property type="molecule type" value="Genomic_DNA"/>
</dbReference>
<name>A0ABN8S1R2_9CNID</name>
<protein>
    <recommendedName>
        <fullName evidence="3">Telomerase reverse transcriptase</fullName>
    </recommendedName>
</protein>
<reference evidence="1 2" key="1">
    <citation type="submission" date="2022-05" db="EMBL/GenBank/DDBJ databases">
        <authorList>
            <consortium name="Genoscope - CEA"/>
            <person name="William W."/>
        </authorList>
    </citation>
    <scope>NUCLEOTIDE SEQUENCE [LARGE SCALE GENOMIC DNA]</scope>
</reference>
<sequence length="122" mass="14173">SNTTQTNLDKLQAVQNFAYLRWLPIRQQLYFRFAVLVFKCMTSCAPEYLTSKLVGRSAVSTRNTRNSQLLNIPLFRTASGQRTFQYRATSLWNELQPALKLSPSVMEFKCLLRQKLLNDCFI</sequence>
<evidence type="ECO:0008006" key="3">
    <source>
        <dbReference type="Google" id="ProtNLM"/>
    </source>
</evidence>
<feature type="non-terminal residue" evidence="1">
    <location>
        <position position="1"/>
    </location>
</feature>
<evidence type="ECO:0000313" key="2">
    <source>
        <dbReference type="Proteomes" id="UP001159405"/>
    </source>
</evidence>
<comment type="caution">
    <text evidence="1">The sequence shown here is derived from an EMBL/GenBank/DDBJ whole genome shotgun (WGS) entry which is preliminary data.</text>
</comment>
<keyword evidence="2" id="KW-1185">Reference proteome</keyword>
<evidence type="ECO:0000313" key="1">
    <source>
        <dbReference type="EMBL" id="CAH3185656.1"/>
    </source>
</evidence>
<dbReference type="Proteomes" id="UP001159405">
    <property type="component" value="Unassembled WGS sequence"/>
</dbReference>
<gene>
    <name evidence="1" type="ORF">PLOB_00033092</name>
</gene>
<organism evidence="1 2">
    <name type="scientific">Porites lobata</name>
    <dbReference type="NCBI Taxonomy" id="104759"/>
    <lineage>
        <taxon>Eukaryota</taxon>
        <taxon>Metazoa</taxon>
        <taxon>Cnidaria</taxon>
        <taxon>Anthozoa</taxon>
        <taxon>Hexacorallia</taxon>
        <taxon>Scleractinia</taxon>
        <taxon>Fungiina</taxon>
        <taxon>Poritidae</taxon>
        <taxon>Porites</taxon>
    </lineage>
</organism>
<proteinExistence type="predicted"/>
<accession>A0ABN8S1R2</accession>